<feature type="compositionally biased region" description="Pro residues" evidence="1">
    <location>
        <begin position="700"/>
        <end position="709"/>
    </location>
</feature>
<keyword evidence="5" id="KW-1185">Reference proteome</keyword>
<dbReference type="RefSeq" id="WP_211277976.1">
    <property type="nucleotide sequence ID" value="NZ_MEIA01000446.1"/>
</dbReference>
<feature type="compositionally biased region" description="Low complexity" evidence="1">
    <location>
        <begin position="576"/>
        <end position="588"/>
    </location>
</feature>
<feature type="compositionally biased region" description="Low complexity" evidence="1">
    <location>
        <begin position="480"/>
        <end position="489"/>
    </location>
</feature>
<accession>A0A1K0G0S7</accession>
<sequence length="720" mass="70687">MRRLVFPALMASGLVMVGAVPASAEPAPAATSAKAAAGKKVCKVTDPLLNELSGIVATDDGYVVINDSTDAQRQKVFFLDKNCAIADQVAFSGNGPRDTEDLILSPDGKTLWIADTGDNNVRTKSAEPRETISVWSMPADGSKKPKIHRLAYPAGDRHDAEALLLDGAGKPIIITKEITGPAQLYTPASALKTDNTEGVPLKKVGQVELPRTDTPGTSFARLAQSVVTGAAIAPGGNKVVIRTYLDAFEWDVTNGDVIAALKQKPRGTGLPNEPFGEAISYSADGKTFATVSDFGQQEDQEADNYILRYTPATTIAQASTKGAKDAKSSEGPSWYSDLSLSDITYLVGGIGVLGAILVGAGVFGIMRSRKKPQPELAVKNPDPTGPDPLDAETELLTVGGPKPKAGVYGAGAAGAGAAGAGAAGAGAAASAPGVYGAKQHPKAGGVYGGAAGRPSGGAQPGQPGGGVQGRPGTIHGRPNGAQSGRPGAAQPGGPGAVQPGRPGGAQPGRPGGGPQGRAGGVGQPAGGGQPVARPTSGQPARPGGGQPGHPDGGQPGHPHAGQPSRPTGRQAGGPGNAAQPGRPSAVAQPVPPGGAAPVRPSGAAQPVRPSGAAQPVRPSGAAPTGRPSGAGRPGSLGGAAQPGRSEGAAPVRPAQGAQPGNRPASGGPSGPPSGGPSSNGPSSGGRGGSVYGAPLSSSAAPPPSWPPASQPTGGGHPNGG</sequence>
<feature type="chain" id="PRO_5013040796" description="WD40 repeat protein" evidence="3">
    <location>
        <begin position="25"/>
        <end position="720"/>
    </location>
</feature>
<feature type="compositionally biased region" description="Low complexity" evidence="1">
    <location>
        <begin position="595"/>
        <end position="604"/>
    </location>
</feature>
<feature type="compositionally biased region" description="Gly residues" evidence="1">
    <location>
        <begin position="542"/>
        <end position="555"/>
    </location>
</feature>
<feature type="compositionally biased region" description="Gly residues" evidence="1">
    <location>
        <begin position="490"/>
        <end position="529"/>
    </location>
</feature>
<evidence type="ECO:0000313" key="4">
    <source>
        <dbReference type="EMBL" id="OJF10906.1"/>
    </source>
</evidence>
<name>A0A1K0G0S7_9ACTN</name>
<feature type="region of interest" description="Disordered" evidence="1">
    <location>
        <begin position="446"/>
        <end position="720"/>
    </location>
</feature>
<keyword evidence="3" id="KW-0732">Signal</keyword>
<feature type="compositionally biased region" description="Low complexity" evidence="1">
    <location>
        <begin position="530"/>
        <end position="541"/>
    </location>
</feature>
<evidence type="ECO:0000256" key="3">
    <source>
        <dbReference type="SAM" id="SignalP"/>
    </source>
</evidence>
<keyword evidence="2" id="KW-0812">Transmembrane</keyword>
<evidence type="ECO:0008006" key="6">
    <source>
        <dbReference type="Google" id="ProtNLM"/>
    </source>
</evidence>
<proteinExistence type="predicted"/>
<keyword evidence="2" id="KW-0472">Membrane</keyword>
<protein>
    <recommendedName>
        <fullName evidence="6">WD40 repeat protein</fullName>
    </recommendedName>
</protein>
<keyword evidence="2" id="KW-1133">Transmembrane helix</keyword>
<gene>
    <name evidence="4" type="ORF">BG844_29420</name>
</gene>
<dbReference type="Proteomes" id="UP000182486">
    <property type="component" value="Unassembled WGS sequence"/>
</dbReference>
<feature type="transmembrane region" description="Helical" evidence="2">
    <location>
        <begin position="343"/>
        <end position="366"/>
    </location>
</feature>
<dbReference type="EMBL" id="MEIA01000446">
    <property type="protein sequence ID" value="OJF10906.1"/>
    <property type="molecule type" value="Genomic_DNA"/>
</dbReference>
<evidence type="ECO:0000256" key="2">
    <source>
        <dbReference type="SAM" id="Phobius"/>
    </source>
</evidence>
<dbReference type="AlphaFoldDB" id="A0A1K0G0S7"/>
<feature type="region of interest" description="Disordered" evidence="1">
    <location>
        <begin position="373"/>
        <end position="398"/>
    </location>
</feature>
<dbReference type="SUPFAM" id="SSF75011">
    <property type="entry name" value="3-carboxy-cis,cis-mucoante lactonizing enzyme"/>
    <property type="match status" value="1"/>
</dbReference>
<comment type="caution">
    <text evidence="4">The sequence shown here is derived from an EMBL/GenBank/DDBJ whole genome shotgun (WGS) entry which is preliminary data.</text>
</comment>
<feature type="compositionally biased region" description="Gly residues" evidence="1">
    <location>
        <begin position="446"/>
        <end position="469"/>
    </location>
</feature>
<organism evidence="4 5">
    <name type="scientific">Couchioplanes caeruleus subsp. caeruleus</name>
    <dbReference type="NCBI Taxonomy" id="56427"/>
    <lineage>
        <taxon>Bacteria</taxon>
        <taxon>Bacillati</taxon>
        <taxon>Actinomycetota</taxon>
        <taxon>Actinomycetes</taxon>
        <taxon>Micromonosporales</taxon>
        <taxon>Micromonosporaceae</taxon>
        <taxon>Couchioplanes</taxon>
    </lineage>
</organism>
<reference evidence="4 5" key="1">
    <citation type="submission" date="2016-09" db="EMBL/GenBank/DDBJ databases">
        <title>Couchioplanes caeruleus draft genome sequence.</title>
        <authorList>
            <person name="Sheehan J."/>
            <person name="Caffrey P."/>
        </authorList>
    </citation>
    <scope>NUCLEOTIDE SEQUENCE [LARGE SCALE GENOMIC DNA]</scope>
    <source>
        <strain evidence="4 5">DSM 43634</strain>
    </source>
</reference>
<evidence type="ECO:0000256" key="1">
    <source>
        <dbReference type="SAM" id="MobiDB-lite"/>
    </source>
</evidence>
<evidence type="ECO:0000313" key="5">
    <source>
        <dbReference type="Proteomes" id="UP000182486"/>
    </source>
</evidence>
<feature type="signal peptide" evidence="3">
    <location>
        <begin position="1"/>
        <end position="24"/>
    </location>
</feature>